<proteinExistence type="inferred from homology"/>
<gene>
    <name evidence="2" type="ORF">Pcinc_016907</name>
</gene>
<dbReference type="Proteomes" id="UP001286313">
    <property type="component" value="Unassembled WGS sequence"/>
</dbReference>
<name>A0AAE1FSK7_PETCI</name>
<comment type="caution">
    <text evidence="2">The sequence shown here is derived from an EMBL/GenBank/DDBJ whole genome shotgun (WGS) entry which is preliminary data.</text>
</comment>
<evidence type="ECO:0000313" key="2">
    <source>
        <dbReference type="EMBL" id="KAK3878462.1"/>
    </source>
</evidence>
<comment type="similarity">
    <text evidence="1">Belongs to the anion channel-forming bestrophin (TC 1.A.46) family. Calcium-sensitive chloride channel subfamily.</text>
</comment>
<keyword evidence="1" id="KW-0407">Ion channel</keyword>
<keyword evidence="1" id="KW-0406">Ion transport</keyword>
<keyword evidence="1" id="KW-1003">Cell membrane</keyword>
<dbReference type="InterPro" id="IPR021134">
    <property type="entry name" value="Bestrophin-like"/>
</dbReference>
<keyword evidence="1" id="KW-0868">Chloride</keyword>
<protein>
    <recommendedName>
        <fullName evidence="1">Bestrophin homolog</fullName>
    </recommendedName>
</protein>
<accession>A0AAE1FSK7</accession>
<comment type="subcellular location">
    <subcellularLocation>
        <location evidence="1">Cell membrane</location>
        <topology evidence="1">Multi-pass membrane protein</topology>
    </subcellularLocation>
</comment>
<dbReference type="GO" id="GO:0034707">
    <property type="term" value="C:chloride channel complex"/>
    <property type="evidence" value="ECO:0007669"/>
    <property type="project" value="UniProtKB-KW"/>
</dbReference>
<comment type="function">
    <text evidence="1">Forms chloride channels.</text>
</comment>
<keyword evidence="1" id="KW-0869">Chloride channel</keyword>
<keyword evidence="3" id="KW-1185">Reference proteome</keyword>
<keyword evidence="1" id="KW-0813">Transport</keyword>
<organism evidence="2 3">
    <name type="scientific">Petrolisthes cinctipes</name>
    <name type="common">Flat porcelain crab</name>
    <dbReference type="NCBI Taxonomy" id="88211"/>
    <lineage>
        <taxon>Eukaryota</taxon>
        <taxon>Metazoa</taxon>
        <taxon>Ecdysozoa</taxon>
        <taxon>Arthropoda</taxon>
        <taxon>Crustacea</taxon>
        <taxon>Multicrustacea</taxon>
        <taxon>Malacostraca</taxon>
        <taxon>Eumalacostraca</taxon>
        <taxon>Eucarida</taxon>
        <taxon>Decapoda</taxon>
        <taxon>Pleocyemata</taxon>
        <taxon>Anomura</taxon>
        <taxon>Galatheoidea</taxon>
        <taxon>Porcellanidae</taxon>
        <taxon>Petrolisthes</taxon>
    </lineage>
</organism>
<dbReference type="GO" id="GO:0005254">
    <property type="term" value="F:chloride channel activity"/>
    <property type="evidence" value="ECO:0007669"/>
    <property type="project" value="UniProtKB-KW"/>
</dbReference>
<sequence length="126" mass="14253">MKVAEALLNPFGADDHDFDFVSLLKRHSKLSALLCDPSPEDFPSRLHRHEKPRPLPIFFPDDHNNDGNKKTPCGTSCCRVLLRRRRCCSCCCDTMSCGEGTEENALQLQQAEERDSEGITVNMKMK</sequence>
<evidence type="ECO:0000256" key="1">
    <source>
        <dbReference type="RuleBase" id="RU363126"/>
    </source>
</evidence>
<keyword evidence="1" id="KW-0472">Membrane</keyword>
<dbReference type="AlphaFoldDB" id="A0AAE1FSK7"/>
<dbReference type="EMBL" id="JAWQEG010001556">
    <property type="protein sequence ID" value="KAK3878462.1"/>
    <property type="molecule type" value="Genomic_DNA"/>
</dbReference>
<evidence type="ECO:0000313" key="3">
    <source>
        <dbReference type="Proteomes" id="UP001286313"/>
    </source>
</evidence>
<dbReference type="Pfam" id="PF01062">
    <property type="entry name" value="Bestrophin"/>
    <property type="match status" value="1"/>
</dbReference>
<reference evidence="2" key="1">
    <citation type="submission" date="2023-10" db="EMBL/GenBank/DDBJ databases">
        <title>Genome assemblies of two species of porcelain crab, Petrolisthes cinctipes and Petrolisthes manimaculis (Anomura: Porcellanidae).</title>
        <authorList>
            <person name="Angst P."/>
        </authorList>
    </citation>
    <scope>NUCLEOTIDE SEQUENCE</scope>
    <source>
        <strain evidence="2">PB745_01</strain>
        <tissue evidence="2">Gill</tissue>
    </source>
</reference>
<dbReference type="GO" id="GO:0005886">
    <property type="term" value="C:plasma membrane"/>
    <property type="evidence" value="ECO:0007669"/>
    <property type="project" value="UniProtKB-SubCell"/>
</dbReference>